<evidence type="ECO:0000313" key="2">
    <source>
        <dbReference type="Proteomes" id="UP001567538"/>
    </source>
</evidence>
<comment type="caution">
    <text evidence="1">The sequence shown here is derived from an EMBL/GenBank/DDBJ whole genome shotgun (WGS) entry which is preliminary data.</text>
</comment>
<protein>
    <submittedName>
        <fullName evidence="1">Uncharacterized protein</fullName>
    </submittedName>
</protein>
<keyword evidence="2" id="KW-1185">Reference proteome</keyword>
<accession>A0ABD1FRW7</accession>
<evidence type="ECO:0000313" key="1">
    <source>
        <dbReference type="EMBL" id="KAL1534584.1"/>
    </source>
</evidence>
<dbReference type="Proteomes" id="UP001567538">
    <property type="component" value="Unassembled WGS sequence"/>
</dbReference>
<reference evidence="1 2" key="1">
    <citation type="submission" date="2024-06" db="EMBL/GenBank/DDBJ databases">
        <title>A chromosome level genome sequence of Diviner's sage (Salvia divinorum).</title>
        <authorList>
            <person name="Ford S.A."/>
            <person name="Ro D.-K."/>
            <person name="Ness R.W."/>
            <person name="Phillips M.A."/>
        </authorList>
    </citation>
    <scope>NUCLEOTIDE SEQUENCE [LARGE SCALE GENOMIC DNA]</scope>
    <source>
        <strain evidence="1">SAF-2024a</strain>
        <tissue evidence="1">Leaf</tissue>
    </source>
</reference>
<dbReference type="AlphaFoldDB" id="A0ABD1FRW7"/>
<dbReference type="Gene3D" id="3.40.50.2000">
    <property type="entry name" value="Glycogen Phosphorylase B"/>
    <property type="match status" value="1"/>
</dbReference>
<dbReference type="EMBL" id="JBEAFC010000012">
    <property type="protein sequence ID" value="KAL1534584.1"/>
    <property type="molecule type" value="Genomic_DNA"/>
</dbReference>
<gene>
    <name evidence="1" type="ORF">AAHA92_30749</name>
</gene>
<proteinExistence type="predicted"/>
<name>A0ABD1FRW7_SALDI</name>
<organism evidence="1 2">
    <name type="scientific">Salvia divinorum</name>
    <name type="common">Maria pastora</name>
    <name type="synonym">Diviner's sage</name>
    <dbReference type="NCBI Taxonomy" id="28513"/>
    <lineage>
        <taxon>Eukaryota</taxon>
        <taxon>Viridiplantae</taxon>
        <taxon>Streptophyta</taxon>
        <taxon>Embryophyta</taxon>
        <taxon>Tracheophyta</taxon>
        <taxon>Spermatophyta</taxon>
        <taxon>Magnoliopsida</taxon>
        <taxon>eudicotyledons</taxon>
        <taxon>Gunneridae</taxon>
        <taxon>Pentapetalae</taxon>
        <taxon>asterids</taxon>
        <taxon>lamiids</taxon>
        <taxon>Lamiales</taxon>
        <taxon>Lamiaceae</taxon>
        <taxon>Nepetoideae</taxon>
        <taxon>Mentheae</taxon>
        <taxon>Salviinae</taxon>
        <taxon>Salvia</taxon>
        <taxon>Salvia subgen. Calosphace</taxon>
    </lineage>
</organism>
<sequence length="102" mass="11568">MMLRYLRHVNLRSDKLERHVRLPCLEGAAPQDTIASDSEEFEVLGVPDRVVEADEADFGIGVNTFHELEPAYAAHYWKLAHIGPVSLIFISRGPRRRITKTA</sequence>